<feature type="region of interest" description="Disordered" evidence="2">
    <location>
        <begin position="127"/>
        <end position="148"/>
    </location>
</feature>
<keyword evidence="3" id="KW-0966">Cell projection</keyword>
<keyword evidence="1" id="KW-0175">Coiled coil</keyword>
<organism evidence="3 4">
    <name type="scientific">Faecalicatena faecalis</name>
    <dbReference type="NCBI Taxonomy" id="2726362"/>
    <lineage>
        <taxon>Bacteria</taxon>
        <taxon>Bacillati</taxon>
        <taxon>Bacillota</taxon>
        <taxon>Clostridia</taxon>
        <taxon>Lachnospirales</taxon>
        <taxon>Lachnospiraceae</taxon>
        <taxon>Faecalicatena</taxon>
    </lineage>
</organism>
<evidence type="ECO:0000256" key="2">
    <source>
        <dbReference type="SAM" id="MobiDB-lite"/>
    </source>
</evidence>
<protein>
    <submittedName>
        <fullName evidence="3">Flagellar protein FlgN</fullName>
    </submittedName>
</protein>
<evidence type="ECO:0000313" key="4">
    <source>
        <dbReference type="Proteomes" id="UP000723714"/>
    </source>
</evidence>
<keyword evidence="3" id="KW-0969">Cilium</keyword>
<gene>
    <name evidence="3" type="ORF">HGO97_022520</name>
</gene>
<dbReference type="InterPro" id="IPR007809">
    <property type="entry name" value="FlgN-like"/>
</dbReference>
<comment type="caution">
    <text evidence="3">The sequence shown here is derived from an EMBL/GenBank/DDBJ whole genome shotgun (WGS) entry which is preliminary data.</text>
</comment>
<feature type="coiled-coil region" evidence="1">
    <location>
        <begin position="37"/>
        <end position="64"/>
    </location>
</feature>
<evidence type="ECO:0000313" key="3">
    <source>
        <dbReference type="EMBL" id="MBU3878576.1"/>
    </source>
</evidence>
<proteinExistence type="predicted"/>
<evidence type="ECO:0000256" key="1">
    <source>
        <dbReference type="SAM" id="Coils"/>
    </source>
</evidence>
<dbReference type="Proteomes" id="UP000723714">
    <property type="component" value="Unassembled WGS sequence"/>
</dbReference>
<name>A0ABS6DBS6_9FIRM</name>
<sequence length="148" mass="16985">MEHLIEFLKEYAAFFEEVERRQQEKLEILTRGELAGIEETILMQQALDKQIENIERRRMELFEREGCGTKSLREVTEDARGEQKAELEALYNRLDASIGNIKFLNQKCIKLAKAALAGMGIIPQEQTDGTSGYQQRKSYSGSILQTKI</sequence>
<dbReference type="EMBL" id="JABACJ020000038">
    <property type="protein sequence ID" value="MBU3878576.1"/>
    <property type="molecule type" value="Genomic_DNA"/>
</dbReference>
<reference evidence="3 4" key="1">
    <citation type="submission" date="2021-06" db="EMBL/GenBank/DDBJ databases">
        <title>Faecalicatena sp. nov. isolated from porcine feces.</title>
        <authorList>
            <person name="Oh B.S."/>
            <person name="Lee J.H."/>
        </authorList>
    </citation>
    <scope>NUCLEOTIDE SEQUENCE [LARGE SCALE GENOMIC DNA]</scope>
    <source>
        <strain evidence="3 4">AGMB00832</strain>
    </source>
</reference>
<keyword evidence="3" id="KW-0282">Flagellum</keyword>
<dbReference type="Pfam" id="PF05130">
    <property type="entry name" value="FlgN"/>
    <property type="match status" value="1"/>
</dbReference>
<dbReference type="RefSeq" id="WP_216245426.1">
    <property type="nucleotide sequence ID" value="NZ_JABACJ020000038.1"/>
</dbReference>
<accession>A0ABS6DBS6</accession>
<keyword evidence="4" id="KW-1185">Reference proteome</keyword>